<gene>
    <name evidence="2" type="ORF">CPT_Mica_060</name>
</gene>
<accession>A0A873WI75</accession>
<sequence>MDIFLQCMACGFGIGLFIGLPYLLGWGGAEF</sequence>
<protein>
    <submittedName>
        <fullName evidence="2">Putative membrane protein</fullName>
    </submittedName>
</protein>
<dbReference type="EMBL" id="MT701586">
    <property type="protein sequence ID" value="QPB08672.1"/>
    <property type="molecule type" value="Genomic_DNA"/>
</dbReference>
<organism evidence="2 3">
    <name type="scientific">Burkholderia phage Mica</name>
    <dbReference type="NCBI Taxonomy" id="2767579"/>
    <lineage>
        <taxon>Viruses</taxon>
        <taxon>Duplodnaviria</taxon>
        <taxon>Heunggongvirae</taxon>
        <taxon>Uroviricota</taxon>
        <taxon>Caudoviricetes</taxon>
        <taxon>Micavirus</taxon>
        <taxon>Micavirus Mica</taxon>
    </lineage>
</organism>
<proteinExistence type="predicted"/>
<evidence type="ECO:0000313" key="2">
    <source>
        <dbReference type="EMBL" id="QPB08672.1"/>
    </source>
</evidence>
<dbReference type="Proteomes" id="UP000663491">
    <property type="component" value="Segment"/>
</dbReference>
<name>A0A873WI75_9CAUD</name>
<keyword evidence="1" id="KW-0812">Transmembrane</keyword>
<evidence type="ECO:0000313" key="3">
    <source>
        <dbReference type="Proteomes" id="UP000663491"/>
    </source>
</evidence>
<keyword evidence="1" id="KW-1133">Transmembrane helix</keyword>
<evidence type="ECO:0000256" key="1">
    <source>
        <dbReference type="SAM" id="Phobius"/>
    </source>
</evidence>
<feature type="transmembrane region" description="Helical" evidence="1">
    <location>
        <begin position="7"/>
        <end position="29"/>
    </location>
</feature>
<keyword evidence="1" id="KW-0472">Membrane</keyword>
<keyword evidence="3" id="KW-1185">Reference proteome</keyword>
<reference evidence="2" key="1">
    <citation type="submission" date="2020-07" db="EMBL/GenBank/DDBJ databases">
        <title>Complete genome sequence of Burkholderia cenocepacia myophage Mica.</title>
        <authorList>
            <person name="Garcia J.A."/>
            <person name="Yao G.W."/>
            <person name="Guadalupe Vizoso-Pinto M."/>
            <person name="Gonzalez C."/>
            <person name="Liu M.L."/>
            <person name="Gill J."/>
        </authorList>
    </citation>
    <scope>NUCLEOTIDE SEQUENCE</scope>
</reference>